<dbReference type="InterPro" id="IPR020591">
    <property type="entry name" value="Chromosome_initiator_DnaA-like"/>
</dbReference>
<evidence type="ECO:0000313" key="14">
    <source>
        <dbReference type="EMBL" id="SQA18105.1"/>
    </source>
</evidence>
<dbReference type="SMART" id="SM00382">
    <property type="entry name" value="AAA"/>
    <property type="match status" value="1"/>
</dbReference>
<dbReference type="FunFam" id="3.40.50.300:FF:000668">
    <property type="entry name" value="Chromosomal replication initiator protein DnaA"/>
    <property type="match status" value="1"/>
</dbReference>
<feature type="binding site" evidence="8">
    <location>
        <position position="175"/>
    </location>
    <ligand>
        <name>ATP</name>
        <dbReference type="ChEBI" id="CHEBI:30616"/>
    </ligand>
</feature>
<comment type="similarity">
    <text evidence="1 8 11">Belongs to the DnaA family.</text>
</comment>
<sequence>MVQYNNNYPQDNKEEAMTENEQLFWNRVLELSRSQIAPAAYEFFVLEARLLKIEHQTAVITLDNIEMKKLFWEQNLGPVILTAGFEIFNAEITANYVSNDLHLQETSFSNYQQSSNEVNTLPIRKIDSNLKEKYTFANFVQGDENRWAVSASIAVADSPGTTYNPLFIWGGPGLGKTHLLNAIGNQVLRDNPNARVLYITAENFINEFVSHIRLDSMEELKEKFRNLDLLLIDDIQSLAKKTLGGTQEEFFNTFNALHTNDKQIVLTSDRNPNQLNDLEERLVTRFSWGLPVNITPPDFETRVAILTNKIQEYPYDFPQDTIEYLAGEFDSNVRELEGALKNISLVADFKHAKTITVDIAAEAIRARKNDGPIVTVIPIEEIQIQVGKFYGVTVKEIKATKRTQDIVLARQVAMYLAREMTDNSLPKIGKEFGGRDHSTVLHAYNKIKNMVAQDDNLRIEIETIKNKIR</sequence>
<evidence type="ECO:0000256" key="3">
    <source>
        <dbReference type="ARBA" id="ARBA00022705"/>
    </source>
</evidence>
<dbReference type="PANTHER" id="PTHR30050:SF2">
    <property type="entry name" value="CHROMOSOMAL REPLICATION INITIATOR PROTEIN DNAA"/>
    <property type="match status" value="1"/>
</dbReference>
<dbReference type="Gene3D" id="1.10.1750.10">
    <property type="match status" value="1"/>
</dbReference>
<evidence type="ECO:0000313" key="17">
    <source>
        <dbReference type="EMBL" id="VED64705.1"/>
    </source>
</evidence>
<feature type="domain" description="Chromosomal replication initiator DnaA C-terminal" evidence="13">
    <location>
        <begin position="378"/>
        <end position="447"/>
    </location>
</feature>
<dbReference type="PROSITE" id="PS01008">
    <property type="entry name" value="DNAA"/>
    <property type="match status" value="1"/>
</dbReference>
<dbReference type="Proteomes" id="UP000268870">
    <property type="component" value="Chromosome"/>
</dbReference>
<evidence type="ECO:0000256" key="10">
    <source>
        <dbReference type="RuleBase" id="RU000577"/>
    </source>
</evidence>
<dbReference type="Gene3D" id="1.10.8.60">
    <property type="match status" value="1"/>
</dbReference>
<feature type="domain" description="AAA+ ATPase" evidence="12">
    <location>
        <begin position="162"/>
        <end position="295"/>
    </location>
</feature>
<evidence type="ECO:0000256" key="5">
    <source>
        <dbReference type="ARBA" id="ARBA00022840"/>
    </source>
</evidence>
<dbReference type="CDD" id="cd06571">
    <property type="entry name" value="Bac_DnaA_C"/>
    <property type="match status" value="1"/>
</dbReference>
<keyword evidence="2 8" id="KW-0963">Cytoplasm</keyword>
<evidence type="ECO:0000313" key="19">
    <source>
        <dbReference type="Proteomes" id="UP000254076"/>
    </source>
</evidence>
<feature type="region of interest" description="Domain I, interacts with DnaA modulators" evidence="8">
    <location>
        <begin position="1"/>
        <end position="91"/>
    </location>
</feature>
<evidence type="ECO:0000313" key="16">
    <source>
        <dbReference type="EMBL" id="SUN27322.1"/>
    </source>
</evidence>
<dbReference type="Proteomes" id="UP000250200">
    <property type="component" value="Unassembled WGS sequence"/>
</dbReference>
<dbReference type="FunFam" id="1.10.1750.10:FF:000002">
    <property type="entry name" value="Chromosomal replication initiator protein DnaA"/>
    <property type="match status" value="1"/>
</dbReference>
<comment type="subunit">
    <text evidence="8">Oligomerizes as a right-handed, spiral filament on DNA at oriC.</text>
</comment>
<keyword evidence="3 8" id="KW-0235">DNA replication</keyword>
<dbReference type="GO" id="GO:0005886">
    <property type="term" value="C:plasma membrane"/>
    <property type="evidence" value="ECO:0007669"/>
    <property type="project" value="TreeGrafter"/>
</dbReference>
<dbReference type="InterPro" id="IPR003593">
    <property type="entry name" value="AAA+_ATPase"/>
</dbReference>
<comment type="caution">
    <text evidence="8">Lacks conserved residue(s) required for the propagation of feature annotation.</text>
</comment>
<evidence type="ECO:0000256" key="6">
    <source>
        <dbReference type="ARBA" id="ARBA00023121"/>
    </source>
</evidence>
<dbReference type="GO" id="GO:0003688">
    <property type="term" value="F:DNA replication origin binding"/>
    <property type="evidence" value="ECO:0007669"/>
    <property type="project" value="UniProtKB-UniRule"/>
</dbReference>
<dbReference type="EMBL" id="LR134265">
    <property type="protein sequence ID" value="VED64705.1"/>
    <property type="molecule type" value="Genomic_DNA"/>
</dbReference>
<dbReference type="SUPFAM" id="SSF52540">
    <property type="entry name" value="P-loop containing nucleoside triphosphate hydrolases"/>
    <property type="match status" value="1"/>
</dbReference>
<dbReference type="InterPro" id="IPR001957">
    <property type="entry name" value="Chromosome_initiator_DnaA"/>
</dbReference>
<dbReference type="Pfam" id="PF08299">
    <property type="entry name" value="Bac_DnaA_C"/>
    <property type="match status" value="1"/>
</dbReference>
<evidence type="ECO:0000259" key="12">
    <source>
        <dbReference type="SMART" id="SM00382"/>
    </source>
</evidence>
<evidence type="ECO:0000313" key="21">
    <source>
        <dbReference type="Proteomes" id="UP000268870"/>
    </source>
</evidence>
<dbReference type="PRINTS" id="PR00051">
    <property type="entry name" value="DNAA"/>
</dbReference>
<dbReference type="Proteomes" id="UP000254076">
    <property type="component" value="Unassembled WGS sequence"/>
</dbReference>
<keyword evidence="4 8" id="KW-0547">Nucleotide-binding</keyword>
<evidence type="ECO:0000313" key="18">
    <source>
        <dbReference type="Proteomes" id="UP000250200"/>
    </source>
</evidence>
<evidence type="ECO:0000313" key="15">
    <source>
        <dbReference type="EMBL" id="SUN13731.1"/>
    </source>
</evidence>
<evidence type="ECO:0000256" key="9">
    <source>
        <dbReference type="NCBIfam" id="TIGR00362"/>
    </source>
</evidence>
<dbReference type="SMART" id="SM00760">
    <property type="entry name" value="Bac_DnaA_C"/>
    <property type="match status" value="1"/>
</dbReference>
<proteinExistence type="inferred from homology"/>
<evidence type="ECO:0000313" key="20">
    <source>
        <dbReference type="Proteomes" id="UP000255140"/>
    </source>
</evidence>
<dbReference type="EMBL" id="UHEQ01000004">
    <property type="protein sequence ID" value="SUN13731.1"/>
    <property type="molecule type" value="Genomic_DNA"/>
</dbReference>
<evidence type="ECO:0000256" key="1">
    <source>
        <dbReference type="ARBA" id="ARBA00006583"/>
    </source>
</evidence>
<reference evidence="18 19" key="1">
    <citation type="submission" date="2018-06" db="EMBL/GenBank/DDBJ databases">
        <authorList>
            <consortium name="Pathogen Informatics"/>
            <person name="Doyle S."/>
        </authorList>
    </citation>
    <scope>NUCLEOTIDE SEQUENCE [LARGE SCALE GENOMIC DNA]</scope>
    <source>
        <strain evidence="14 18">NCTC8181</strain>
        <strain evidence="15 19">NCTC8185</strain>
        <strain evidence="16 20">NCTC9828</strain>
    </source>
</reference>
<dbReference type="InterPro" id="IPR010921">
    <property type="entry name" value="Trp_repressor/repl_initiator"/>
</dbReference>
<reference evidence="17 21" key="2">
    <citation type="submission" date="2018-12" db="EMBL/GenBank/DDBJ databases">
        <authorList>
            <consortium name="Pathogen Informatics"/>
        </authorList>
    </citation>
    <scope>NUCLEOTIDE SEQUENCE [LARGE SCALE GENOMIC DNA]</scope>
    <source>
        <strain evidence="17 21">NCTC8184</strain>
    </source>
</reference>
<dbReference type="SMR" id="A0A0K0MXQ6"/>
<keyword evidence="5 8" id="KW-0067">ATP-binding</keyword>
<dbReference type="InterPro" id="IPR018312">
    <property type="entry name" value="Chromosome_initiator_DnaA_CS"/>
</dbReference>
<dbReference type="AlphaFoldDB" id="A0A0K0MXQ6"/>
<comment type="domain">
    <text evidence="8">Domain I is involved in oligomerization and binding regulators, domain II is flexibile and of varying length in different bacteria, domain III forms the AAA+ region, while domain IV binds dsDNA.</text>
</comment>
<protein>
    <recommendedName>
        <fullName evidence="8 9">Chromosomal replication initiator protein DnaA</fullName>
    </recommendedName>
</protein>
<dbReference type="GO" id="GO:0008289">
    <property type="term" value="F:lipid binding"/>
    <property type="evidence" value="ECO:0007669"/>
    <property type="project" value="UniProtKB-KW"/>
</dbReference>
<comment type="function">
    <text evidence="8 10">Plays an essential role in the initiation and regulation of chromosomal replication. ATP-DnaA binds to the origin of replication (oriC) to initiate formation of the DNA replication initiation complex once per cell cycle. Binds the DnaA box (a 9 base pair repeat at the origin) and separates the double-stranded (ds)DNA. Forms a right-handed helical filament on oriC DNA; dsDNA binds to the exterior of the filament while single-stranded (ss)DNA is stabiized in the filament's interior. The ATP-DnaA-oriC complex binds and stabilizes one strand of the AT-rich DNA unwinding element (DUE), permitting loading of DNA polymerase. After initiation quickly degrades to an ADP-DnaA complex that is not apt for DNA replication. Binds acidic phospholipids.</text>
</comment>
<evidence type="ECO:0000256" key="11">
    <source>
        <dbReference type="RuleBase" id="RU004227"/>
    </source>
</evidence>
<name>A0A0K0MXQ6_STRAG</name>
<dbReference type="GO" id="GO:0006270">
    <property type="term" value="P:DNA replication initiation"/>
    <property type="evidence" value="ECO:0007669"/>
    <property type="project" value="UniProtKB-UniRule"/>
</dbReference>
<dbReference type="Pfam" id="PF00308">
    <property type="entry name" value="Bac_DnaA"/>
    <property type="match status" value="1"/>
</dbReference>
<feature type="binding site" evidence="8">
    <location>
        <position position="177"/>
    </location>
    <ligand>
        <name>ATP</name>
        <dbReference type="ChEBI" id="CHEBI:30616"/>
    </ligand>
</feature>
<evidence type="ECO:0000256" key="2">
    <source>
        <dbReference type="ARBA" id="ARBA00022490"/>
    </source>
</evidence>
<dbReference type="PANTHER" id="PTHR30050">
    <property type="entry name" value="CHROMOSOMAL REPLICATION INITIATOR PROTEIN DNAA"/>
    <property type="match status" value="1"/>
</dbReference>
<dbReference type="HAMAP" id="MF_00377">
    <property type="entry name" value="DnaA_bact"/>
    <property type="match status" value="1"/>
</dbReference>
<dbReference type="GO" id="GO:0005737">
    <property type="term" value="C:cytoplasm"/>
    <property type="evidence" value="ECO:0007669"/>
    <property type="project" value="UniProtKB-SubCell"/>
</dbReference>
<dbReference type="NCBIfam" id="TIGR00362">
    <property type="entry name" value="DnaA"/>
    <property type="match status" value="1"/>
</dbReference>
<dbReference type="InterPro" id="IPR013159">
    <property type="entry name" value="DnaA_C"/>
</dbReference>
<evidence type="ECO:0000256" key="8">
    <source>
        <dbReference type="HAMAP-Rule" id="MF_00377"/>
    </source>
</evidence>
<gene>
    <name evidence="8 14" type="primary">dnaA</name>
    <name evidence="14" type="ORF">NCTC8181_01146</name>
    <name evidence="17" type="ORF">NCTC8184_00682</name>
    <name evidence="15" type="ORF">NCTC8185_00994</name>
    <name evidence="16" type="ORF">NCTC9828_00278</name>
</gene>
<evidence type="ECO:0000256" key="4">
    <source>
        <dbReference type="ARBA" id="ARBA00022741"/>
    </source>
</evidence>
<feature type="binding site" evidence="8">
    <location>
        <position position="173"/>
    </location>
    <ligand>
        <name>ATP</name>
        <dbReference type="ChEBI" id="CHEBI:30616"/>
    </ligand>
</feature>
<dbReference type="GO" id="GO:0006275">
    <property type="term" value="P:regulation of DNA replication"/>
    <property type="evidence" value="ECO:0007669"/>
    <property type="project" value="UniProtKB-UniRule"/>
</dbReference>
<evidence type="ECO:0000259" key="13">
    <source>
        <dbReference type="SMART" id="SM00760"/>
    </source>
</evidence>
<comment type="subcellular location">
    <subcellularLocation>
        <location evidence="8">Cytoplasm</location>
    </subcellularLocation>
</comment>
<feature type="binding site" evidence="8">
    <location>
        <position position="176"/>
    </location>
    <ligand>
        <name>ATP</name>
        <dbReference type="ChEBI" id="CHEBI:30616"/>
    </ligand>
</feature>
<dbReference type="EMBL" id="UHEW01000005">
    <property type="protein sequence ID" value="SUN27322.1"/>
    <property type="molecule type" value="Genomic_DNA"/>
</dbReference>
<dbReference type="Gene3D" id="3.40.50.300">
    <property type="entry name" value="P-loop containing nucleotide triphosphate hydrolases"/>
    <property type="match status" value="1"/>
</dbReference>
<dbReference type="EMBL" id="UAVB01000001">
    <property type="protein sequence ID" value="SQA18105.1"/>
    <property type="molecule type" value="Genomic_DNA"/>
</dbReference>
<keyword evidence="7 8" id="KW-0238">DNA-binding</keyword>
<dbReference type="SUPFAM" id="SSF48295">
    <property type="entry name" value="TrpR-like"/>
    <property type="match status" value="1"/>
</dbReference>
<accession>A0A0K0MXQ6</accession>
<keyword evidence="6 8" id="KW-0446">Lipid-binding</keyword>
<dbReference type="InterPro" id="IPR013317">
    <property type="entry name" value="DnaA_dom"/>
</dbReference>
<dbReference type="CDD" id="cd00009">
    <property type="entry name" value="AAA"/>
    <property type="match status" value="1"/>
</dbReference>
<dbReference type="GO" id="GO:0005524">
    <property type="term" value="F:ATP binding"/>
    <property type="evidence" value="ECO:0007669"/>
    <property type="project" value="UniProtKB-UniRule"/>
</dbReference>
<feature type="region of interest" description="Domain IV, binds dsDNA" evidence="8">
    <location>
        <begin position="348"/>
        <end position="469"/>
    </location>
</feature>
<dbReference type="Proteomes" id="UP000255140">
    <property type="component" value="Unassembled WGS sequence"/>
</dbReference>
<evidence type="ECO:0000256" key="7">
    <source>
        <dbReference type="ARBA" id="ARBA00023125"/>
    </source>
</evidence>
<organism evidence="14 18">
    <name type="scientific">Streptococcus agalactiae</name>
    <dbReference type="NCBI Taxonomy" id="1311"/>
    <lineage>
        <taxon>Bacteria</taxon>
        <taxon>Bacillati</taxon>
        <taxon>Bacillota</taxon>
        <taxon>Bacilli</taxon>
        <taxon>Lactobacillales</taxon>
        <taxon>Streptococcaceae</taxon>
        <taxon>Streptococcus</taxon>
    </lineage>
</organism>
<dbReference type="InterPro" id="IPR027417">
    <property type="entry name" value="P-loop_NTPase"/>
</dbReference>